<protein>
    <submittedName>
        <fullName evidence="1">Uncharacterized protein</fullName>
    </submittedName>
</protein>
<evidence type="ECO:0000313" key="3">
    <source>
        <dbReference type="Proteomes" id="UP000000810"/>
    </source>
</evidence>
<dbReference type="PIR" id="C75123">
    <property type="entry name" value="C75123"/>
</dbReference>
<dbReference type="OrthoDB" id="85425at2157"/>
<name>Q9V0K3_PYRAB</name>
<dbReference type="HOGENOM" id="CLU_1640063_0_0_2"/>
<reference evidence="1" key="3">
    <citation type="journal article" date="2001" name="Genome Res.">
        <title>Genome evolution at the genus level: comparison of three complete genomes of hyperthermophilic archaea.</title>
        <authorList>
            <person name="Lecompte O."/>
            <person name="Ripp R."/>
            <person name="Puzos-Barbe V."/>
            <person name="Duprat S."/>
            <person name="Heilig R."/>
            <person name="Dietrich J."/>
            <person name="Thierry J.C."/>
            <person name="Poch O."/>
        </authorList>
    </citation>
    <scope>NUCLEOTIDE SEQUENCE</scope>
    <source>
        <strain evidence="1">Orsay</strain>
    </source>
</reference>
<dbReference type="RefSeq" id="WP_010867908.1">
    <property type="nucleotide sequence ID" value="NC_000868.1"/>
</dbReference>
<proteinExistence type="predicted"/>
<dbReference type="Proteomes" id="UP000009139">
    <property type="component" value="Chromosome"/>
</dbReference>
<dbReference type="KEGG" id="pab:PAB0531"/>
<organism evidence="1 3">
    <name type="scientific">Pyrococcus abyssi (strain GE5 / Orsay)</name>
    <dbReference type="NCBI Taxonomy" id="272844"/>
    <lineage>
        <taxon>Archaea</taxon>
        <taxon>Methanobacteriati</taxon>
        <taxon>Methanobacteriota</taxon>
        <taxon>Thermococci</taxon>
        <taxon>Thermococcales</taxon>
        <taxon>Thermococcaceae</taxon>
        <taxon>Pyrococcus</taxon>
    </lineage>
</organism>
<dbReference type="AlphaFoldDB" id="Q9V0K3"/>
<gene>
    <name evidence="1" type="ordered locus">PAB0531</name>
</gene>
<reference evidence="1" key="2">
    <citation type="journal article" date="2000" name="J. Mol. Biol.">
        <title>Archaeal homologs of eukaryotic methylation guide small nucleolar RNAs: lessons from the Pyrococcus genomes.</title>
        <authorList>
            <person name="Gaspin C."/>
            <person name="Cavaille J."/>
            <person name="Erauso G."/>
        </authorList>
    </citation>
    <scope>NUCLEOTIDE SEQUENCE</scope>
    <source>
        <strain evidence="1">Orsay</strain>
    </source>
</reference>
<reference evidence="1 3" key="4">
    <citation type="journal article" date="2003" name="Mol. Microbiol.">
        <title>An integrated analysis of the genome of the hyperthermophilic archaeon Pyrococcus abyssi.</title>
        <authorList>
            <person name="Cohen G."/>
            <person name="Barbe V."/>
            <person name="Flament D."/>
            <person name="Galperin M."/>
            <person name="Heilig R."/>
            <person name="Ripp R."/>
            <person name="Lecompte O."/>
            <person name="Prieur D."/>
            <person name="Poch O."/>
            <person name="Quellerou J."/>
            <person name="Thierry J.C."/>
            <person name="Van der Oost J."/>
            <person name="Weissenbach J."/>
            <person name="Zivanovic Y."/>
            <person name="Forterre P."/>
        </authorList>
    </citation>
    <scope>NUCLEOTIDE SEQUENCE [LARGE SCALE GENOMIC DNA]</scope>
    <source>
        <strain evidence="3">GE5 / Orsay</strain>
        <strain evidence="1">Orsay</strain>
    </source>
</reference>
<dbReference type="EMBL" id="AJ248285">
    <property type="protein sequence ID" value="CAB49700.1"/>
    <property type="molecule type" value="Genomic_DNA"/>
</dbReference>
<sequence length="154" mass="18474">MKVKVIKPIFKLSNNFNDKKFILYPYWIFHLKLFYKRIVGGDKVFDYFAYIDAYRFGAERGVKFLELEEWDVPENVVMEYLVNEEEAERKAIESAIIWGNSRVISWWLPRVEVIRKEKAYKVFWISDDFIIDSLTGEKVPLKELRKSYKGSNNK</sequence>
<evidence type="ECO:0000313" key="2">
    <source>
        <dbReference type="EMBL" id="CCE70183.1"/>
    </source>
</evidence>
<evidence type="ECO:0000313" key="1">
    <source>
        <dbReference type="EMBL" id="CAB49700.1"/>
    </source>
</evidence>
<dbReference type="EMBL" id="HE613800">
    <property type="protein sequence ID" value="CCE70183.1"/>
    <property type="molecule type" value="Genomic_DNA"/>
</dbReference>
<accession>Q9V0K3</accession>
<reference evidence="2 4" key="5">
    <citation type="journal article" date="2012" name="Curr. Microbiol.">
        <title>Re-annotation of two hyperthermophilic archaea Pyrococcus abyssi GE5 and Pyrococcus furiosus DSM 3638.</title>
        <authorList>
            <person name="Gao J."/>
            <person name="Wang J."/>
        </authorList>
    </citation>
    <scope>GENOME REANNOTATION</scope>
    <source>
        <strain evidence="2">GE5</strain>
        <strain evidence="4">GE5 / Orsay</strain>
    </source>
</reference>
<dbReference type="PATRIC" id="fig|272844.11.peg.826"/>
<evidence type="ECO:0000313" key="4">
    <source>
        <dbReference type="Proteomes" id="UP000009139"/>
    </source>
</evidence>
<dbReference type="eggNOG" id="arCOG05783">
    <property type="taxonomic scope" value="Archaea"/>
</dbReference>
<keyword evidence="3" id="KW-1185">Reference proteome</keyword>
<dbReference type="Proteomes" id="UP000000810">
    <property type="component" value="Chromosome"/>
</dbReference>
<dbReference type="STRING" id="272844.PAB0531"/>
<reference evidence="1" key="1">
    <citation type="submission" date="1999-07" db="EMBL/GenBank/DDBJ databases">
        <authorList>
            <person name="Genoscope"/>
        </authorList>
    </citation>
    <scope>NUCLEOTIDE SEQUENCE</scope>
    <source>
        <strain evidence="1">Orsay</strain>
    </source>
</reference>